<dbReference type="InterPro" id="IPR011990">
    <property type="entry name" value="TPR-like_helical_dom_sf"/>
</dbReference>
<dbReference type="Gene3D" id="1.10.10.10">
    <property type="entry name" value="Winged helix-like DNA-binding domain superfamily/Winged helix DNA-binding domain"/>
    <property type="match status" value="1"/>
</dbReference>
<dbReference type="PRINTS" id="PR00038">
    <property type="entry name" value="HTHLUXR"/>
</dbReference>
<dbReference type="PROSITE" id="PS00622">
    <property type="entry name" value="HTH_LUXR_1"/>
    <property type="match status" value="1"/>
</dbReference>
<comment type="caution">
    <text evidence="3">The sequence shown here is derived from an EMBL/GenBank/DDBJ whole genome shotgun (WGS) entry which is preliminary data.</text>
</comment>
<protein>
    <submittedName>
        <fullName evidence="3">Transcriptional regulator</fullName>
    </submittedName>
</protein>
<dbReference type="InterPro" id="IPR051015">
    <property type="entry name" value="EvgA-like"/>
</dbReference>
<dbReference type="Pfam" id="PF00196">
    <property type="entry name" value="GerE"/>
    <property type="match status" value="1"/>
</dbReference>
<dbReference type="SUPFAM" id="SSF48452">
    <property type="entry name" value="TPR-like"/>
    <property type="match status" value="1"/>
</dbReference>
<evidence type="ECO:0000313" key="3">
    <source>
        <dbReference type="EMBL" id="GHH47471.1"/>
    </source>
</evidence>
<dbReference type="InterPro" id="IPR000792">
    <property type="entry name" value="Tscrpt_reg_LuxR_C"/>
</dbReference>
<feature type="repeat" description="TPR" evidence="1">
    <location>
        <begin position="569"/>
        <end position="602"/>
    </location>
</feature>
<dbReference type="EMBL" id="BNBA01000002">
    <property type="protein sequence ID" value="GHH47471.1"/>
    <property type="molecule type" value="Genomic_DNA"/>
</dbReference>
<dbReference type="Gene3D" id="1.25.40.10">
    <property type="entry name" value="Tetratricopeptide repeat domain"/>
    <property type="match status" value="1"/>
</dbReference>
<evidence type="ECO:0000256" key="1">
    <source>
        <dbReference type="PROSITE-ProRule" id="PRU00339"/>
    </source>
</evidence>
<feature type="domain" description="HTH luxR-type" evidence="2">
    <location>
        <begin position="860"/>
        <end position="925"/>
    </location>
</feature>
<dbReference type="Pfam" id="PF25873">
    <property type="entry name" value="WHD_MalT"/>
    <property type="match status" value="1"/>
</dbReference>
<dbReference type="Gene3D" id="3.40.50.300">
    <property type="entry name" value="P-loop containing nucleotide triphosphate hydrolases"/>
    <property type="match status" value="1"/>
</dbReference>
<dbReference type="GO" id="GO:0003677">
    <property type="term" value="F:DNA binding"/>
    <property type="evidence" value="ECO:0007669"/>
    <property type="project" value="InterPro"/>
</dbReference>
<dbReference type="SMART" id="SM00028">
    <property type="entry name" value="TPR"/>
    <property type="match status" value="3"/>
</dbReference>
<dbReference type="CDD" id="cd06170">
    <property type="entry name" value="LuxR_C_like"/>
    <property type="match status" value="1"/>
</dbReference>
<dbReference type="InterPro" id="IPR027417">
    <property type="entry name" value="P-loop_NTPase"/>
</dbReference>
<dbReference type="InterPro" id="IPR059106">
    <property type="entry name" value="WHD_MalT"/>
</dbReference>
<evidence type="ECO:0000259" key="2">
    <source>
        <dbReference type="PROSITE" id="PS50043"/>
    </source>
</evidence>
<accession>A0A919KH38</accession>
<dbReference type="PANTHER" id="PTHR45566:SF2">
    <property type="entry name" value="NARL SUBFAMILY"/>
    <property type="match status" value="1"/>
</dbReference>
<gene>
    <name evidence="3" type="primary">acoK</name>
    <name evidence="3" type="ORF">GCM10009090_03970</name>
</gene>
<keyword evidence="4" id="KW-1185">Reference proteome</keyword>
<reference evidence="3" key="2">
    <citation type="submission" date="2020-09" db="EMBL/GenBank/DDBJ databases">
        <authorList>
            <person name="Sun Q."/>
            <person name="Ohkuma M."/>
        </authorList>
    </citation>
    <scope>NUCLEOTIDE SEQUENCE</scope>
    <source>
        <strain evidence="3">JCM 13306</strain>
    </source>
</reference>
<dbReference type="PANTHER" id="PTHR45566">
    <property type="entry name" value="HTH-TYPE TRANSCRIPTIONAL REGULATOR YHJB-RELATED"/>
    <property type="match status" value="1"/>
</dbReference>
<reference evidence="3" key="1">
    <citation type="journal article" date="2014" name="Int. J. Syst. Evol. Microbiol.">
        <title>Complete genome sequence of Corynebacterium casei LMG S-19264T (=DSM 44701T), isolated from a smear-ripened cheese.</title>
        <authorList>
            <consortium name="US DOE Joint Genome Institute (JGI-PGF)"/>
            <person name="Walter F."/>
            <person name="Albersmeier A."/>
            <person name="Kalinowski J."/>
            <person name="Ruckert C."/>
        </authorList>
    </citation>
    <scope>NUCLEOTIDE SEQUENCE</scope>
    <source>
        <strain evidence="3">JCM 13306</strain>
    </source>
</reference>
<dbReference type="Proteomes" id="UP000623958">
    <property type="component" value="Unassembled WGS sequence"/>
</dbReference>
<proteinExistence type="predicted"/>
<dbReference type="SUPFAM" id="SSF52540">
    <property type="entry name" value="P-loop containing nucleoside triphosphate hydrolases"/>
    <property type="match status" value="1"/>
</dbReference>
<dbReference type="SUPFAM" id="SSF46894">
    <property type="entry name" value="C-terminal effector domain of the bipartite response regulators"/>
    <property type="match status" value="1"/>
</dbReference>
<dbReference type="InterPro" id="IPR016032">
    <property type="entry name" value="Sig_transdc_resp-reg_C-effctor"/>
</dbReference>
<dbReference type="AlphaFoldDB" id="A0A919KH38"/>
<dbReference type="Pfam" id="PF17874">
    <property type="entry name" value="TPR_MalT"/>
    <property type="match status" value="1"/>
</dbReference>
<keyword evidence="1" id="KW-0802">TPR repeat</keyword>
<dbReference type="SMART" id="SM00421">
    <property type="entry name" value="HTH_LUXR"/>
    <property type="match status" value="1"/>
</dbReference>
<sequence>MLAGAQWVDRLACPSPMLKPVALLNPRPQPARDQPGLPDWVLPYKLDPPQVQASAIARHALLRELEQAQALPLTLLLAPPGFGKTTLLAQWHRHLQERGAGVAWLSLDDDDTEVERFLGHLALALQSAGAEPSACAQLLQQPCDAQTCGAAVNLLIRAIHGAPHELTVLLDDYERASCALVDDVVLRLVEHAGPRLHLVVATRRAPALPLARLGSQGRLARLGSGQLALDAAETLALLGAEVPEDVALELRRSTEGWPVALHLARLWLARDAAQRPAQMARFSGRSAEIAAYLAEQVVNDLDAATRDFLLRTAPLERFDGALADHVRGSTDSGLLLTRLERFHGLLVPLDDEHAWFRYHPLFADYLQQQLERERPGELQQVHQRAARWLGEHGHLAEAVRHAARGGAGDLAAGYIARAGTWQLLLRHGPAQVRTLLRHFDHRTIRDTPALNLTQAYLHMKLGEFAHARLLLERFRDFPAAMREPFQRDYTVVVALLRDLFDEICGNPHGRVQIAAQAAALDEDDHLGRGTLACICATTALGQADFAAAERHALAACEDMRRCGSEIGVNYALLHLGQSRYYRGALDEAEAAYQQAMQLAQRHEHTDRTLQAAASCLLAQLQYERGRHDQAADLLESSLSFLEQHDGWLDLFASGYETALGLAKARDRSGRGALALLDHIDAIAQARHLARLSELAVAWRLQVVLDLPAHAGADLLIARAGGEAGLAHALRHAHHWRQRAALGFALARWHGLAGRTSAALAILRQLEEACTAEGNQHHRMRAHIRMALVLQQRGELDDALPHLHSVLDHVALTHSWQVVAELGLPAKAMLRSLRQHDPEIVAGTTRALTIQALLDRLSGEEDALSEDFSERELEVLAQLAGGHSNKQIGRNLHLSENTVKFHLKNLYRKLDARTREAALANALQRGVLRGQDNGPLPLSDA</sequence>
<name>A0A919KH38_9XANT</name>
<evidence type="ECO:0000313" key="4">
    <source>
        <dbReference type="Proteomes" id="UP000623958"/>
    </source>
</evidence>
<organism evidence="3 4">
    <name type="scientific">Xanthomonas boreopolis</name>
    <dbReference type="NCBI Taxonomy" id="86183"/>
    <lineage>
        <taxon>Bacteria</taxon>
        <taxon>Pseudomonadati</taxon>
        <taxon>Pseudomonadota</taxon>
        <taxon>Gammaproteobacteria</taxon>
        <taxon>Lysobacterales</taxon>
        <taxon>Lysobacteraceae</taxon>
        <taxon>Xanthomonas</taxon>
    </lineage>
</organism>
<dbReference type="InterPro" id="IPR041617">
    <property type="entry name" value="TPR_MalT"/>
</dbReference>
<dbReference type="GO" id="GO:0006355">
    <property type="term" value="P:regulation of DNA-templated transcription"/>
    <property type="evidence" value="ECO:0007669"/>
    <property type="project" value="InterPro"/>
</dbReference>
<dbReference type="PROSITE" id="PS50043">
    <property type="entry name" value="HTH_LUXR_2"/>
    <property type="match status" value="1"/>
</dbReference>
<dbReference type="InterPro" id="IPR019734">
    <property type="entry name" value="TPR_rpt"/>
</dbReference>
<dbReference type="InterPro" id="IPR036388">
    <property type="entry name" value="WH-like_DNA-bd_sf"/>
</dbReference>
<dbReference type="PROSITE" id="PS50005">
    <property type="entry name" value="TPR"/>
    <property type="match status" value="1"/>
</dbReference>